<name>A0A1D9LG18_9NEIS</name>
<reference evidence="3 4" key="1">
    <citation type="submission" date="2016-10" db="EMBL/GenBank/DDBJ databases">
        <title>Chromobacterium muskegensis sp. nov., an insecticidal bacterium isolated from Sphagnum bogs.</title>
        <authorList>
            <person name="Sparks M.E."/>
            <person name="Blackburn M.B."/>
            <person name="Gundersen-Rindal D.E."/>
            <person name="Mitchell A."/>
            <person name="Farrar R."/>
            <person name="Kuhar D."/>
        </authorList>
    </citation>
    <scope>NUCLEOTIDE SEQUENCE [LARGE SCALE GENOMIC DNA]</scope>
    <source>
        <strain evidence="3 4">21-1</strain>
    </source>
</reference>
<protein>
    <recommendedName>
        <fullName evidence="2">Transglutaminase-like domain-containing protein</fullName>
    </recommendedName>
</protein>
<dbReference type="PANTHER" id="PTHR42736:SF1">
    <property type="entry name" value="PROTEIN-GLUTAMINE GAMMA-GLUTAMYLTRANSFERASE"/>
    <property type="match status" value="1"/>
</dbReference>
<accession>A0A1D9LG18</accession>
<evidence type="ECO:0000313" key="4">
    <source>
        <dbReference type="Proteomes" id="UP000178776"/>
    </source>
</evidence>
<dbReference type="SMART" id="SM00460">
    <property type="entry name" value="TGc"/>
    <property type="match status" value="1"/>
</dbReference>
<dbReference type="InterPro" id="IPR052901">
    <property type="entry name" value="Bact_TGase-like"/>
</dbReference>
<gene>
    <name evidence="3" type="ORF">BKX93_09265</name>
</gene>
<feature type="transmembrane region" description="Helical" evidence="1">
    <location>
        <begin position="155"/>
        <end position="175"/>
    </location>
</feature>
<evidence type="ECO:0000256" key="1">
    <source>
        <dbReference type="SAM" id="Phobius"/>
    </source>
</evidence>
<keyword evidence="1" id="KW-0472">Membrane</keyword>
<keyword evidence="1" id="KW-0812">Transmembrane</keyword>
<dbReference type="InterPro" id="IPR002931">
    <property type="entry name" value="Transglutaminase-like"/>
</dbReference>
<feature type="transmembrane region" description="Helical" evidence="1">
    <location>
        <begin position="124"/>
        <end position="143"/>
    </location>
</feature>
<dbReference type="Proteomes" id="UP000178776">
    <property type="component" value="Chromosome"/>
</dbReference>
<keyword evidence="1" id="KW-1133">Transmembrane helix</keyword>
<feature type="domain" description="Transglutaminase-like" evidence="2">
    <location>
        <begin position="387"/>
        <end position="457"/>
    </location>
</feature>
<dbReference type="InterPro" id="IPR038765">
    <property type="entry name" value="Papain-like_cys_pep_sf"/>
</dbReference>
<dbReference type="RefSeq" id="WP_046166409.1">
    <property type="nucleotide sequence ID" value="NZ_CP017707.1"/>
</dbReference>
<dbReference type="Pfam" id="PF01841">
    <property type="entry name" value="Transglut_core"/>
    <property type="match status" value="1"/>
</dbReference>
<feature type="transmembrane region" description="Helical" evidence="1">
    <location>
        <begin position="12"/>
        <end position="33"/>
    </location>
</feature>
<organism evidence="3 4">
    <name type="scientific">Chromobacterium vaccinii</name>
    <dbReference type="NCBI Taxonomy" id="1108595"/>
    <lineage>
        <taxon>Bacteria</taxon>
        <taxon>Pseudomonadati</taxon>
        <taxon>Pseudomonadota</taxon>
        <taxon>Betaproteobacteria</taxon>
        <taxon>Neisseriales</taxon>
        <taxon>Chromobacteriaceae</taxon>
        <taxon>Chromobacterium</taxon>
    </lineage>
</organism>
<dbReference type="Gene3D" id="3.10.620.30">
    <property type="match status" value="1"/>
</dbReference>
<dbReference type="STRING" id="1108595.BKX93_09265"/>
<evidence type="ECO:0000259" key="2">
    <source>
        <dbReference type="SMART" id="SM00460"/>
    </source>
</evidence>
<proteinExistence type="predicted"/>
<dbReference type="GeneID" id="68841403"/>
<dbReference type="EMBL" id="CP017707">
    <property type="protein sequence ID" value="AOZ50165.1"/>
    <property type="molecule type" value="Genomic_DNA"/>
</dbReference>
<dbReference type="KEGG" id="cvc:BKX93_09265"/>
<dbReference type="Pfam" id="PF11992">
    <property type="entry name" value="TgpA_N"/>
    <property type="match status" value="1"/>
</dbReference>
<sequence length="637" mass="70718">MTAAAGQEPNRWPVLLALLWIVSPLAWHLPFWLPAGSALALLWRGWRPALPPRWLLLPALPMAAAALWMNLGTLVGREGGVALLTMLIAFKAFETRTLRDWRVLTALGFFLAATPLLFDQSPLMAAWLALAMLLLTWAAARLAGALPRGSWRHAWQALALSLPLMLALFVAMPRLPQPLWSLSVPPQTASSGLGDDMEPGSISRLILNREPAFSAVFDGAAPRQDQLYWRVALLDDFDGRRWQGLGGERDERDEPAAGRILRYRLTLRADRGRLPALELASGAGPGSHLEGGGLLRQDSRSDELLGYAQESRLGARSPAALSPPRRAFYLRLPPGNSQSRALAVQLAAAGGDGRGFLRAALDFLRRGGFRYTLQPPLLGEQAVDHFLFASRQGFCEHYASSFAFLARAAGLPARVVVGYQGGEYNPVGRFWQLRSSDAHAWVEVWLDGAWQRVDPTAAVSPGRLALGAEQALPALRTESGMAAALPPQWLRRARQQWFAANFAWQQWVVGYDAERQQGLFRWLGLGERVDAASVLRALAAAMALAMMPLALWWRRRPAAEPLPAGWEALRRRLEKRGIAAPRAQGPLERLKAARGLPRDDFNRLKALVDEYIELRYRRTVADGAREKRWLRRARRWK</sequence>
<dbReference type="InterPro" id="IPR021878">
    <property type="entry name" value="TgpA_N"/>
</dbReference>
<dbReference type="AlphaFoldDB" id="A0A1D9LG18"/>
<feature type="transmembrane region" description="Helical" evidence="1">
    <location>
        <begin position="54"/>
        <end position="71"/>
    </location>
</feature>
<dbReference type="PANTHER" id="PTHR42736">
    <property type="entry name" value="PROTEIN-GLUTAMINE GAMMA-GLUTAMYLTRANSFERASE"/>
    <property type="match status" value="1"/>
</dbReference>
<dbReference type="SUPFAM" id="SSF54001">
    <property type="entry name" value="Cysteine proteinases"/>
    <property type="match status" value="1"/>
</dbReference>
<evidence type="ECO:0000313" key="3">
    <source>
        <dbReference type="EMBL" id="AOZ50165.1"/>
    </source>
</evidence>
<feature type="transmembrane region" description="Helical" evidence="1">
    <location>
        <begin position="101"/>
        <end position="118"/>
    </location>
</feature>